<evidence type="ECO:0000256" key="5">
    <source>
        <dbReference type="ARBA" id="ARBA00023163"/>
    </source>
</evidence>
<dbReference type="VEuPathDB" id="FungiDB:FOC1_g10002809"/>
<dbReference type="HOGENOM" id="CLU_011409_11_2_1"/>
<dbReference type="PANTHER" id="PTHR36206">
    <property type="entry name" value="ASPERCRYPTIN BIOSYNTHESIS CLUSTER-SPECIFIC TRANSCRIPTION REGULATOR ATNN-RELATED"/>
    <property type="match status" value="1"/>
</dbReference>
<reference evidence="9" key="2">
    <citation type="journal article" date="2014" name="PLoS ONE">
        <title>Genome and Transcriptome Analysis of the Fungal Pathogen Fusarium oxysporum f. sp. cubense Causing Banana Vascular Wilt Disease.</title>
        <authorList>
            <person name="Guo L."/>
            <person name="Han L."/>
            <person name="Yang L."/>
            <person name="Zeng H."/>
            <person name="Fan D."/>
            <person name="Zhu Y."/>
            <person name="Feng Y."/>
            <person name="Wang G."/>
            <person name="Peng C."/>
            <person name="Jiang X."/>
            <person name="Zhou D."/>
            <person name="Ni P."/>
            <person name="Liang C."/>
            <person name="Liu L."/>
            <person name="Wang J."/>
            <person name="Mao C."/>
            <person name="Fang X."/>
            <person name="Peng M."/>
            <person name="Huang J."/>
        </authorList>
    </citation>
    <scope>NUCLEOTIDE SEQUENCE [LARGE SCALE GENOMIC DNA]</scope>
    <source>
        <strain evidence="9">race 1</strain>
    </source>
</reference>
<keyword evidence="3" id="KW-0805">Transcription regulation</keyword>
<evidence type="ECO:0000256" key="2">
    <source>
        <dbReference type="ARBA" id="ARBA00022833"/>
    </source>
</evidence>
<dbReference type="PANTHER" id="PTHR36206:SF12">
    <property type="entry name" value="ASPERCRYPTIN BIOSYNTHESIS CLUSTER-SPECIFIC TRANSCRIPTION REGULATOR ATNN-RELATED"/>
    <property type="match status" value="1"/>
</dbReference>
<feature type="region of interest" description="Disordered" evidence="7">
    <location>
        <begin position="1"/>
        <end position="20"/>
    </location>
</feature>
<keyword evidence="4" id="KW-0238">DNA-binding</keyword>
<evidence type="ECO:0000256" key="7">
    <source>
        <dbReference type="SAM" id="MobiDB-lite"/>
    </source>
</evidence>
<accession>N4UEC8</accession>
<reference evidence="9" key="1">
    <citation type="submission" date="2012-09" db="EMBL/GenBank/DDBJ databases">
        <title>Genome sequencing and comparative transcriptomics of race 1 and race 4 of banana pathogen: Fusarium oxysporum f. sp. cubense.</title>
        <authorList>
            <person name="Fang X."/>
            <person name="Huang J."/>
        </authorList>
    </citation>
    <scope>NUCLEOTIDE SEQUENCE [LARGE SCALE GENOMIC DNA]</scope>
    <source>
        <strain evidence="9">race 1</strain>
    </source>
</reference>
<proteinExistence type="predicted"/>
<dbReference type="OrthoDB" id="2593732at2759"/>
<dbReference type="Pfam" id="PF11951">
    <property type="entry name" value="Fungal_trans_2"/>
    <property type="match status" value="1"/>
</dbReference>
<evidence type="ECO:0000256" key="3">
    <source>
        <dbReference type="ARBA" id="ARBA00023015"/>
    </source>
</evidence>
<feature type="compositionally biased region" description="Basic residues" evidence="7">
    <location>
        <begin position="11"/>
        <end position="20"/>
    </location>
</feature>
<dbReference type="AlphaFoldDB" id="N4UEC8"/>
<dbReference type="GO" id="GO:0046872">
    <property type="term" value="F:metal ion binding"/>
    <property type="evidence" value="ECO:0007669"/>
    <property type="project" value="UniProtKB-KW"/>
</dbReference>
<dbReference type="InterPro" id="IPR052360">
    <property type="entry name" value="Transcr_Regulatory_Proteins"/>
</dbReference>
<evidence type="ECO:0000256" key="1">
    <source>
        <dbReference type="ARBA" id="ARBA00022723"/>
    </source>
</evidence>
<keyword evidence="5" id="KW-0804">Transcription</keyword>
<keyword evidence="6" id="KW-0539">Nucleus</keyword>
<sequence>MITTRSQDLPRKKRTRAKGSKVRTGCITCSKSLSESSNGWFTSPLHPNPHQRTCLPIISIPQALTDGIIVNSTDNALYYHVRKRVIPDLEMTNGSGGFWYKIILPLSNSNKPIKHTLCALGASHQHFLASHPGKLISFDHSINYDYQADLKYGEAIALIREVMADNSTYNTRIALICCTILICIENLHRRYTNSVRHLCAGYQLLESLRIARSWDRTSSGNIHRQDQNDGGLFDTLAAMFSSLGESIGAFTGDTSFSNVTENAPVLEIGYPQTPFATIAEREDCLSALNAVLDNGSFGRNTRSECVGQVSVSPAHRDEETLAQALKSSQPLLYTWSSRLHLFNTSARMAAYTPEDKRRLALLSLYQTTWSASLKMDCNDPGFEEIDYESILDKVEEAIYLENSQSRPLFVFDGHIVRELSTICASSTRREIRKRSITLLRSIHRREGVWDSWEVANVYEMFFKELEDNNLSLDSPPWGLV</sequence>
<keyword evidence="2" id="KW-0862">Zinc</keyword>
<dbReference type="EMBL" id="KB730079">
    <property type="protein sequence ID" value="ENH73559.1"/>
    <property type="molecule type" value="Genomic_DNA"/>
</dbReference>
<keyword evidence="1" id="KW-0479">Metal-binding</keyword>
<evidence type="ECO:0000313" key="9">
    <source>
        <dbReference type="Proteomes" id="UP000016928"/>
    </source>
</evidence>
<name>N4UEC8_FUSC1</name>
<dbReference type="GO" id="GO:0003677">
    <property type="term" value="F:DNA binding"/>
    <property type="evidence" value="ECO:0007669"/>
    <property type="project" value="UniProtKB-KW"/>
</dbReference>
<dbReference type="InterPro" id="IPR021858">
    <property type="entry name" value="Fun_TF"/>
</dbReference>
<protein>
    <submittedName>
        <fullName evidence="8">Uncharacterized protein</fullName>
    </submittedName>
</protein>
<evidence type="ECO:0000313" key="8">
    <source>
        <dbReference type="EMBL" id="ENH73559.1"/>
    </source>
</evidence>
<gene>
    <name evidence="8" type="ORF">FOC1_g10002809</name>
</gene>
<evidence type="ECO:0000256" key="4">
    <source>
        <dbReference type="ARBA" id="ARBA00023125"/>
    </source>
</evidence>
<evidence type="ECO:0000256" key="6">
    <source>
        <dbReference type="ARBA" id="ARBA00023242"/>
    </source>
</evidence>
<organism evidence="8 9">
    <name type="scientific">Fusarium oxysporum f. sp. cubense (strain race 1)</name>
    <name type="common">Panama disease fungus</name>
    <dbReference type="NCBI Taxonomy" id="1229664"/>
    <lineage>
        <taxon>Eukaryota</taxon>
        <taxon>Fungi</taxon>
        <taxon>Dikarya</taxon>
        <taxon>Ascomycota</taxon>
        <taxon>Pezizomycotina</taxon>
        <taxon>Sordariomycetes</taxon>
        <taxon>Hypocreomycetidae</taxon>
        <taxon>Hypocreales</taxon>
        <taxon>Nectriaceae</taxon>
        <taxon>Fusarium</taxon>
        <taxon>Fusarium oxysporum species complex</taxon>
    </lineage>
</organism>
<dbReference type="Proteomes" id="UP000016928">
    <property type="component" value="Unassembled WGS sequence"/>
</dbReference>